<evidence type="ECO:0000256" key="1">
    <source>
        <dbReference type="SAM" id="MobiDB-lite"/>
    </source>
</evidence>
<protein>
    <submittedName>
        <fullName evidence="2">Uncharacterized protein</fullName>
    </submittedName>
</protein>
<dbReference type="Proteomes" id="UP001623348">
    <property type="component" value="Unassembled WGS sequence"/>
</dbReference>
<comment type="caution">
    <text evidence="2">The sequence shown here is derived from an EMBL/GenBank/DDBJ whole genome shotgun (WGS) entry which is preliminary data.</text>
</comment>
<feature type="region of interest" description="Disordered" evidence="1">
    <location>
        <begin position="1"/>
        <end position="37"/>
    </location>
</feature>
<dbReference type="AlphaFoldDB" id="A0ABC9X100"/>
<sequence length="99" mass="10432">MAPPVLHYNSRRRREGAWRGSDVSARGGAGPCGRGGAAAAHCGQGPGGLRAAQRSAGRYGGPRRGGFQRAYLSSSVLPKCRLILKRLISSKLSVMLLMI</sequence>
<organism evidence="2 3">
    <name type="scientific">Grus japonensis</name>
    <name type="common">Japanese crane</name>
    <name type="synonym">Red-crowned crane</name>
    <dbReference type="NCBI Taxonomy" id="30415"/>
    <lineage>
        <taxon>Eukaryota</taxon>
        <taxon>Metazoa</taxon>
        <taxon>Chordata</taxon>
        <taxon>Craniata</taxon>
        <taxon>Vertebrata</taxon>
        <taxon>Euteleostomi</taxon>
        <taxon>Archelosauria</taxon>
        <taxon>Archosauria</taxon>
        <taxon>Dinosauria</taxon>
        <taxon>Saurischia</taxon>
        <taxon>Theropoda</taxon>
        <taxon>Coelurosauria</taxon>
        <taxon>Aves</taxon>
        <taxon>Neognathae</taxon>
        <taxon>Neoaves</taxon>
        <taxon>Gruiformes</taxon>
        <taxon>Gruidae</taxon>
        <taxon>Grus</taxon>
    </lineage>
</organism>
<keyword evidence="3" id="KW-1185">Reference proteome</keyword>
<evidence type="ECO:0000313" key="2">
    <source>
        <dbReference type="EMBL" id="GAB0191106.1"/>
    </source>
</evidence>
<feature type="compositionally biased region" description="Gly residues" evidence="1">
    <location>
        <begin position="27"/>
        <end position="36"/>
    </location>
</feature>
<accession>A0ABC9X100</accession>
<evidence type="ECO:0000313" key="3">
    <source>
        <dbReference type="Proteomes" id="UP001623348"/>
    </source>
</evidence>
<name>A0ABC9X100_GRUJA</name>
<gene>
    <name evidence="2" type="ORF">GRJ2_001575900</name>
</gene>
<dbReference type="EMBL" id="BAAFJT010000005">
    <property type="protein sequence ID" value="GAB0191106.1"/>
    <property type="molecule type" value="Genomic_DNA"/>
</dbReference>
<proteinExistence type="predicted"/>
<reference evidence="2 3" key="1">
    <citation type="submission" date="2024-06" db="EMBL/GenBank/DDBJ databases">
        <title>The draft genome of Grus japonensis, version 3.</title>
        <authorList>
            <person name="Nabeshima K."/>
            <person name="Suzuki S."/>
            <person name="Onuma M."/>
        </authorList>
    </citation>
    <scope>NUCLEOTIDE SEQUENCE [LARGE SCALE GENOMIC DNA]</scope>
    <source>
        <strain evidence="2 3">451A</strain>
    </source>
</reference>